<dbReference type="InterPro" id="IPR002549">
    <property type="entry name" value="AI-2E-like"/>
</dbReference>
<keyword evidence="6 9" id="KW-1133">Transmembrane helix</keyword>
<dbReference type="AlphaFoldDB" id="A0A938YAS5"/>
<feature type="transmembrane region" description="Helical" evidence="9">
    <location>
        <begin position="145"/>
        <end position="164"/>
    </location>
</feature>
<evidence type="ECO:0000256" key="8">
    <source>
        <dbReference type="SAM" id="MobiDB-lite"/>
    </source>
</evidence>
<feature type="transmembrane region" description="Helical" evidence="9">
    <location>
        <begin position="281"/>
        <end position="307"/>
    </location>
</feature>
<dbReference type="RefSeq" id="WP_205262055.1">
    <property type="nucleotide sequence ID" value="NZ_JAERWK010000023.1"/>
</dbReference>
<dbReference type="GO" id="GO:0055085">
    <property type="term" value="P:transmembrane transport"/>
    <property type="evidence" value="ECO:0007669"/>
    <property type="project" value="TreeGrafter"/>
</dbReference>
<evidence type="ECO:0000256" key="5">
    <source>
        <dbReference type="ARBA" id="ARBA00022692"/>
    </source>
</evidence>
<evidence type="ECO:0000313" key="11">
    <source>
        <dbReference type="Proteomes" id="UP000663792"/>
    </source>
</evidence>
<comment type="subcellular location">
    <subcellularLocation>
        <location evidence="1">Cell membrane</location>
        <topology evidence="1">Multi-pass membrane protein</topology>
    </subcellularLocation>
</comment>
<evidence type="ECO:0000256" key="1">
    <source>
        <dbReference type="ARBA" id="ARBA00004651"/>
    </source>
</evidence>
<name>A0A938YAS5_9ACTN</name>
<feature type="compositionally biased region" description="Pro residues" evidence="8">
    <location>
        <begin position="23"/>
        <end position="36"/>
    </location>
</feature>
<proteinExistence type="inferred from homology"/>
<evidence type="ECO:0000256" key="2">
    <source>
        <dbReference type="ARBA" id="ARBA00009773"/>
    </source>
</evidence>
<comment type="caution">
    <text evidence="10">The sequence shown here is derived from an EMBL/GenBank/DDBJ whole genome shotgun (WGS) entry which is preliminary data.</text>
</comment>
<dbReference type="PANTHER" id="PTHR21716:SF53">
    <property type="entry name" value="PERMEASE PERM-RELATED"/>
    <property type="match status" value="1"/>
</dbReference>
<dbReference type="GO" id="GO:0005886">
    <property type="term" value="C:plasma membrane"/>
    <property type="evidence" value="ECO:0007669"/>
    <property type="project" value="UniProtKB-SubCell"/>
</dbReference>
<dbReference type="EMBL" id="JAERWK010000023">
    <property type="protein sequence ID" value="MBM9469096.1"/>
    <property type="molecule type" value="Genomic_DNA"/>
</dbReference>
<feature type="region of interest" description="Disordered" evidence="8">
    <location>
        <begin position="1"/>
        <end position="49"/>
    </location>
</feature>
<organism evidence="10 11">
    <name type="scientific">Nakamurella leprariae</name>
    <dbReference type="NCBI Taxonomy" id="2803911"/>
    <lineage>
        <taxon>Bacteria</taxon>
        <taxon>Bacillati</taxon>
        <taxon>Actinomycetota</taxon>
        <taxon>Actinomycetes</taxon>
        <taxon>Nakamurellales</taxon>
        <taxon>Nakamurellaceae</taxon>
        <taxon>Nakamurella</taxon>
    </lineage>
</organism>
<feature type="transmembrane region" description="Helical" evidence="9">
    <location>
        <begin position="437"/>
        <end position="470"/>
    </location>
</feature>
<feature type="transmembrane region" description="Helical" evidence="9">
    <location>
        <begin position="342"/>
        <end position="364"/>
    </location>
</feature>
<evidence type="ECO:0000256" key="6">
    <source>
        <dbReference type="ARBA" id="ARBA00022989"/>
    </source>
</evidence>
<feature type="transmembrane region" description="Helical" evidence="9">
    <location>
        <begin position="370"/>
        <end position="391"/>
    </location>
</feature>
<evidence type="ECO:0000256" key="3">
    <source>
        <dbReference type="ARBA" id="ARBA00022448"/>
    </source>
</evidence>
<sequence>MTTPTADGPGDDARVGPGQAVPPDGPPPGSPPPDPGPAASAHDPDPSGELTAALRDAITELDRHEASGEGRPAARKARRDLRSTLSSVTTRLMAERTLRAAEVARSAAEAVEAARIAAEEIGVEPAEEVKDGRLARLGGRTGPLAAFRIGFFAGLGLLLAYVTYESLDSIRSTLILIAIAALLAIGLDPPVGWLIRHGLRRSLAVTVVFLALLLLIAAAIYAIIPPIVNEVGTFVTSVPSLIAGLQRQQWIQDLDQRFNLLQQLQDSNFIQNMVSGASGGIVSAGVTVAGIIVDLLIVLVLTLYFLAGFPQIKRTAYRLAPASRRRRISLLADKVLKQMGGYLSGATLIAIQAGLVAGVFAAIIGLPYPWAIALAAGVLDFVPVVGPILIGIGMTLLGFTQSLTLGIVAGLFYLCQHLFEAYWLYPRVMRRTVDISTGAVVVAIVIGGALLGVTGAILAVPVAAAISLIVREVVMPIQERS</sequence>
<accession>A0A938YAS5</accession>
<keyword evidence="7 9" id="KW-0472">Membrane</keyword>
<evidence type="ECO:0000256" key="9">
    <source>
        <dbReference type="SAM" id="Phobius"/>
    </source>
</evidence>
<keyword evidence="4" id="KW-1003">Cell membrane</keyword>
<dbReference type="Pfam" id="PF01594">
    <property type="entry name" value="AI-2E_transport"/>
    <property type="match status" value="1"/>
</dbReference>
<evidence type="ECO:0000256" key="7">
    <source>
        <dbReference type="ARBA" id="ARBA00023136"/>
    </source>
</evidence>
<feature type="region of interest" description="Disordered" evidence="8">
    <location>
        <begin position="63"/>
        <end position="82"/>
    </location>
</feature>
<feature type="transmembrane region" description="Helical" evidence="9">
    <location>
        <begin position="203"/>
        <end position="224"/>
    </location>
</feature>
<dbReference type="Proteomes" id="UP000663792">
    <property type="component" value="Unassembled WGS sequence"/>
</dbReference>
<dbReference type="PANTHER" id="PTHR21716">
    <property type="entry name" value="TRANSMEMBRANE PROTEIN"/>
    <property type="match status" value="1"/>
</dbReference>
<evidence type="ECO:0000313" key="10">
    <source>
        <dbReference type="EMBL" id="MBM9469096.1"/>
    </source>
</evidence>
<feature type="transmembrane region" description="Helical" evidence="9">
    <location>
        <begin position="403"/>
        <end position="425"/>
    </location>
</feature>
<keyword evidence="3" id="KW-0813">Transport</keyword>
<feature type="transmembrane region" description="Helical" evidence="9">
    <location>
        <begin position="170"/>
        <end position="191"/>
    </location>
</feature>
<reference evidence="10" key="1">
    <citation type="submission" date="2021-01" db="EMBL/GenBank/DDBJ databases">
        <title>YIM 132084 draft genome.</title>
        <authorList>
            <person name="An D."/>
        </authorList>
    </citation>
    <scope>NUCLEOTIDE SEQUENCE</scope>
    <source>
        <strain evidence="10">YIM 132084</strain>
    </source>
</reference>
<comment type="similarity">
    <text evidence="2">Belongs to the autoinducer-2 exporter (AI-2E) (TC 2.A.86) family.</text>
</comment>
<keyword evidence="5 9" id="KW-0812">Transmembrane</keyword>
<evidence type="ECO:0000256" key="4">
    <source>
        <dbReference type="ARBA" id="ARBA00022475"/>
    </source>
</evidence>
<protein>
    <submittedName>
        <fullName evidence="10">AI-2E family transporter</fullName>
    </submittedName>
</protein>
<gene>
    <name evidence="10" type="ORF">JL106_17555</name>
</gene>
<keyword evidence="11" id="KW-1185">Reference proteome</keyword>